<protein>
    <submittedName>
        <fullName evidence="2">DUF2919 domain-containing protein</fullName>
    </submittedName>
</protein>
<keyword evidence="1" id="KW-1133">Transmembrane helix</keyword>
<dbReference type="Proteomes" id="UP000276295">
    <property type="component" value="Unassembled WGS sequence"/>
</dbReference>
<reference evidence="2 3" key="1">
    <citation type="submission" date="2018-09" db="EMBL/GenBank/DDBJ databases">
        <title>Draft genome sequence of Buttiauxella izardii CCUG 35510T.</title>
        <authorList>
            <person name="Salva-Serra F."/>
            <person name="Marathe N."/>
            <person name="Moore E."/>
            <person name="Stadler-Svensson L."/>
            <person name="Engstrom-Jakobsson H."/>
        </authorList>
    </citation>
    <scope>NUCLEOTIDE SEQUENCE [LARGE SCALE GENOMIC DNA]</scope>
    <source>
        <strain evidence="2 3">CCUG 35510</strain>
    </source>
</reference>
<dbReference type="EMBL" id="QZWH01000042">
    <property type="protein sequence ID" value="RJT20254.1"/>
    <property type="molecule type" value="Genomic_DNA"/>
</dbReference>
<feature type="transmembrane region" description="Helical" evidence="1">
    <location>
        <begin position="21"/>
        <end position="42"/>
    </location>
</feature>
<gene>
    <name evidence="2" type="ORF">D6029_17120</name>
</gene>
<proteinExistence type="predicted"/>
<evidence type="ECO:0000313" key="2">
    <source>
        <dbReference type="EMBL" id="RJT20254.1"/>
    </source>
</evidence>
<name>A0A3A5JZC3_9ENTR</name>
<keyword evidence="1" id="KW-0812">Transmembrane</keyword>
<dbReference type="Pfam" id="PF11143">
    <property type="entry name" value="DUF2919"/>
    <property type="match status" value="1"/>
</dbReference>
<evidence type="ECO:0000256" key="1">
    <source>
        <dbReference type="SAM" id="Phobius"/>
    </source>
</evidence>
<keyword evidence="3" id="KW-1185">Reference proteome</keyword>
<evidence type="ECO:0000313" key="3">
    <source>
        <dbReference type="Proteomes" id="UP000276295"/>
    </source>
</evidence>
<dbReference type="AlphaFoldDB" id="A0A3A5JZC3"/>
<dbReference type="OrthoDB" id="6314776at2"/>
<organism evidence="2 3">
    <name type="scientific">Buttiauxella izardii</name>
    <dbReference type="NCBI Taxonomy" id="82991"/>
    <lineage>
        <taxon>Bacteria</taxon>
        <taxon>Pseudomonadati</taxon>
        <taxon>Pseudomonadota</taxon>
        <taxon>Gammaproteobacteria</taxon>
        <taxon>Enterobacterales</taxon>
        <taxon>Enterobacteriaceae</taxon>
        <taxon>Buttiauxella</taxon>
    </lineage>
</organism>
<dbReference type="InterPro" id="IPR021318">
    <property type="entry name" value="DUF2919"/>
</dbReference>
<feature type="transmembrane region" description="Helical" evidence="1">
    <location>
        <begin position="62"/>
        <end position="79"/>
    </location>
</feature>
<sequence length="150" mass="17405">MLMPELYPPSDYDTHGNLKTPFLFWCTLLLQARTWFVLVLAAASRQQGDAILGVFYPDRDNFWFGLLPGVPAALAFMMSGRRHLYPRLWSAWRWVLIAAQIVVLGWQLVLLWQGEVLTGVTLALLIADIFALWWLCTSRRLRDYFTLSRE</sequence>
<comment type="caution">
    <text evidence="2">The sequence shown here is derived from an EMBL/GenBank/DDBJ whole genome shotgun (WGS) entry which is preliminary data.</text>
</comment>
<feature type="transmembrane region" description="Helical" evidence="1">
    <location>
        <begin position="116"/>
        <end position="136"/>
    </location>
</feature>
<accession>A0A3A5JZC3</accession>
<feature type="transmembrane region" description="Helical" evidence="1">
    <location>
        <begin position="91"/>
        <end position="110"/>
    </location>
</feature>
<keyword evidence="1" id="KW-0472">Membrane</keyword>